<dbReference type="InterPro" id="IPR056091">
    <property type="entry name" value="DUF7674"/>
</dbReference>
<protein>
    <recommendedName>
        <fullName evidence="1">DUF7674 domain-containing protein</fullName>
    </recommendedName>
</protein>
<dbReference type="Pfam" id="PF24722">
    <property type="entry name" value="DUF7674"/>
    <property type="match status" value="1"/>
</dbReference>
<proteinExistence type="predicted"/>
<dbReference type="Proteomes" id="UP000515312">
    <property type="component" value="Chromosome"/>
</dbReference>
<sequence>MTYETFVKEMLNWLPILHDECMAYMDEDDPLPYVAVGCVLNPWLEACLEAHDVANIAKACEFLEVVSAEGKSDGRLDDLIGIEIGEWLPEIRERKLLLSHLGPETQRVCSYHISRLPE</sequence>
<accession>A0A7G8BJS0</accession>
<evidence type="ECO:0000313" key="3">
    <source>
        <dbReference type="Proteomes" id="UP000515312"/>
    </source>
</evidence>
<gene>
    <name evidence="2" type="ORF">H7849_01960</name>
</gene>
<dbReference type="EMBL" id="CP060394">
    <property type="protein sequence ID" value="QNI32790.1"/>
    <property type="molecule type" value="Genomic_DNA"/>
</dbReference>
<dbReference type="RefSeq" id="WP_186743744.1">
    <property type="nucleotide sequence ID" value="NZ_CP060394.1"/>
</dbReference>
<dbReference type="KEGG" id="adin:H7849_01960"/>
<evidence type="ECO:0000259" key="1">
    <source>
        <dbReference type="Pfam" id="PF24722"/>
    </source>
</evidence>
<evidence type="ECO:0000313" key="2">
    <source>
        <dbReference type="EMBL" id="QNI32790.1"/>
    </source>
</evidence>
<feature type="domain" description="DUF7674" evidence="1">
    <location>
        <begin position="8"/>
        <end position="109"/>
    </location>
</feature>
<dbReference type="AlphaFoldDB" id="A0A7G8BJS0"/>
<organism evidence="2 3">
    <name type="scientific">Alloacidobacterium dinghuense</name>
    <dbReference type="NCBI Taxonomy" id="2763107"/>
    <lineage>
        <taxon>Bacteria</taxon>
        <taxon>Pseudomonadati</taxon>
        <taxon>Acidobacteriota</taxon>
        <taxon>Terriglobia</taxon>
        <taxon>Terriglobales</taxon>
        <taxon>Acidobacteriaceae</taxon>
        <taxon>Alloacidobacterium</taxon>
    </lineage>
</organism>
<keyword evidence="3" id="KW-1185">Reference proteome</keyword>
<reference evidence="2 3" key="1">
    <citation type="submission" date="2020-08" db="EMBL/GenBank/DDBJ databases">
        <title>Edaphobacter telluris sp. nov. and Acidobacterium dinghuensis sp. nov., two acidobacteria isolated from forest soil.</title>
        <authorList>
            <person name="Fu J."/>
            <person name="Qiu L."/>
        </authorList>
    </citation>
    <scope>NUCLEOTIDE SEQUENCE [LARGE SCALE GENOMIC DNA]</scope>
    <source>
        <strain evidence="2">4Y35</strain>
    </source>
</reference>
<name>A0A7G8BJS0_9BACT</name>